<feature type="transmembrane region" description="Helical" evidence="1">
    <location>
        <begin position="7"/>
        <end position="26"/>
    </location>
</feature>
<feature type="transmembrane region" description="Helical" evidence="1">
    <location>
        <begin position="53"/>
        <end position="72"/>
    </location>
</feature>
<evidence type="ECO:0000256" key="1">
    <source>
        <dbReference type="SAM" id="Phobius"/>
    </source>
</evidence>
<name>A0A841J286_9SPHN</name>
<dbReference type="InterPro" id="IPR009935">
    <property type="entry name" value="DUF1467"/>
</dbReference>
<protein>
    <submittedName>
        <fullName evidence="2">Putative secreted protein</fullName>
    </submittedName>
</protein>
<proteinExistence type="predicted"/>
<evidence type="ECO:0000313" key="2">
    <source>
        <dbReference type="EMBL" id="MBB6122648.1"/>
    </source>
</evidence>
<dbReference type="AlphaFoldDB" id="A0A841J286"/>
<keyword evidence="3" id="KW-1185">Reference proteome</keyword>
<reference evidence="2 3" key="1">
    <citation type="submission" date="2020-08" db="EMBL/GenBank/DDBJ databases">
        <title>Genomic Encyclopedia of Type Strains, Phase IV (KMG-IV): sequencing the most valuable type-strain genomes for metagenomic binning, comparative biology and taxonomic classification.</title>
        <authorList>
            <person name="Goeker M."/>
        </authorList>
    </citation>
    <scope>NUCLEOTIDE SEQUENCE [LARGE SCALE GENOMIC DNA]</scope>
    <source>
        <strain evidence="2 3">DSM 102255</strain>
    </source>
</reference>
<dbReference type="RefSeq" id="WP_184076962.1">
    <property type="nucleotide sequence ID" value="NZ_JACIJP010000001.1"/>
</dbReference>
<evidence type="ECO:0000313" key="3">
    <source>
        <dbReference type="Proteomes" id="UP000552700"/>
    </source>
</evidence>
<organism evidence="2 3">
    <name type="scientific">Sphingobium subterraneum</name>
    <dbReference type="NCBI Taxonomy" id="627688"/>
    <lineage>
        <taxon>Bacteria</taxon>
        <taxon>Pseudomonadati</taxon>
        <taxon>Pseudomonadota</taxon>
        <taxon>Alphaproteobacteria</taxon>
        <taxon>Sphingomonadales</taxon>
        <taxon>Sphingomonadaceae</taxon>
        <taxon>Sphingobium</taxon>
    </lineage>
</organism>
<gene>
    <name evidence="2" type="ORF">FHS92_000355</name>
</gene>
<keyword evidence="1" id="KW-1133">Transmembrane helix</keyword>
<sequence>MRFTSILAIYLLFWVMSAFLLLPFGVRTPDQTGDALVPGQAHSAPSNFRPGRLAMRATILALLLFGLFYANYVNGWIGVSDIDISSYLPGRPEGS</sequence>
<keyword evidence="1" id="KW-0812">Transmembrane</keyword>
<dbReference type="Proteomes" id="UP000552700">
    <property type="component" value="Unassembled WGS sequence"/>
</dbReference>
<keyword evidence="1" id="KW-0472">Membrane</keyword>
<dbReference type="EMBL" id="JACIJP010000001">
    <property type="protein sequence ID" value="MBB6122648.1"/>
    <property type="molecule type" value="Genomic_DNA"/>
</dbReference>
<comment type="caution">
    <text evidence="2">The sequence shown here is derived from an EMBL/GenBank/DDBJ whole genome shotgun (WGS) entry which is preliminary data.</text>
</comment>
<dbReference type="Pfam" id="PF07330">
    <property type="entry name" value="DUF1467"/>
    <property type="match status" value="1"/>
</dbReference>
<accession>A0A841J286</accession>